<dbReference type="Proteomes" id="UP000475862">
    <property type="component" value="Unassembled WGS sequence"/>
</dbReference>
<dbReference type="GO" id="GO:0016887">
    <property type="term" value="F:ATP hydrolysis activity"/>
    <property type="evidence" value="ECO:0007669"/>
    <property type="project" value="InterPro"/>
</dbReference>
<dbReference type="SMART" id="SM00382">
    <property type="entry name" value="AAA"/>
    <property type="match status" value="1"/>
</dbReference>
<dbReference type="InterPro" id="IPR017871">
    <property type="entry name" value="ABC_transporter-like_CS"/>
</dbReference>
<evidence type="ECO:0000256" key="1">
    <source>
        <dbReference type="ARBA" id="ARBA00004141"/>
    </source>
</evidence>
<evidence type="ECO:0000259" key="8">
    <source>
        <dbReference type="PROSITE" id="PS50893"/>
    </source>
</evidence>
<dbReference type="AlphaFoldDB" id="A0A6G0TQT6"/>
<feature type="transmembrane region" description="Helical" evidence="7">
    <location>
        <begin position="591"/>
        <end position="612"/>
    </location>
</feature>
<dbReference type="Pfam" id="PF12698">
    <property type="entry name" value="ABC2_membrane_3"/>
    <property type="match status" value="1"/>
</dbReference>
<dbReference type="InterPro" id="IPR027417">
    <property type="entry name" value="P-loop_NTPase"/>
</dbReference>
<name>A0A6G0TQT6_APHGL</name>
<evidence type="ECO:0000256" key="7">
    <source>
        <dbReference type="SAM" id="Phobius"/>
    </source>
</evidence>
<keyword evidence="5 7" id="KW-1133">Transmembrane helix</keyword>
<dbReference type="PANTHER" id="PTHR43038">
    <property type="entry name" value="ATP-BINDING CASSETTE, SUB-FAMILY H, MEMBER 1"/>
    <property type="match status" value="1"/>
</dbReference>
<organism evidence="9 10">
    <name type="scientific">Aphis glycines</name>
    <name type="common">Soybean aphid</name>
    <dbReference type="NCBI Taxonomy" id="307491"/>
    <lineage>
        <taxon>Eukaryota</taxon>
        <taxon>Metazoa</taxon>
        <taxon>Ecdysozoa</taxon>
        <taxon>Arthropoda</taxon>
        <taxon>Hexapoda</taxon>
        <taxon>Insecta</taxon>
        <taxon>Pterygota</taxon>
        <taxon>Neoptera</taxon>
        <taxon>Paraneoptera</taxon>
        <taxon>Hemiptera</taxon>
        <taxon>Sternorrhyncha</taxon>
        <taxon>Aphidomorpha</taxon>
        <taxon>Aphidoidea</taxon>
        <taxon>Aphididae</taxon>
        <taxon>Aphidini</taxon>
        <taxon>Aphis</taxon>
        <taxon>Aphis</taxon>
    </lineage>
</organism>
<feature type="transmembrane region" description="Helical" evidence="7">
    <location>
        <begin position="313"/>
        <end position="336"/>
    </location>
</feature>
<keyword evidence="6 7" id="KW-0472">Membrane</keyword>
<dbReference type="GO" id="GO:0016020">
    <property type="term" value="C:membrane"/>
    <property type="evidence" value="ECO:0007669"/>
    <property type="project" value="UniProtKB-SubCell"/>
</dbReference>
<evidence type="ECO:0000256" key="3">
    <source>
        <dbReference type="ARBA" id="ARBA00022741"/>
    </source>
</evidence>
<dbReference type="GO" id="GO:0140359">
    <property type="term" value="F:ABC-type transporter activity"/>
    <property type="evidence" value="ECO:0007669"/>
    <property type="project" value="InterPro"/>
</dbReference>
<keyword evidence="2 7" id="KW-0812">Transmembrane</keyword>
<dbReference type="PROSITE" id="PS00211">
    <property type="entry name" value="ABC_TRANSPORTER_1"/>
    <property type="match status" value="1"/>
</dbReference>
<evidence type="ECO:0000256" key="5">
    <source>
        <dbReference type="ARBA" id="ARBA00022989"/>
    </source>
</evidence>
<dbReference type="InterPro" id="IPR003593">
    <property type="entry name" value="AAA+_ATPase"/>
</dbReference>
<feature type="transmembrane region" description="Helical" evidence="7">
    <location>
        <begin position="676"/>
        <end position="699"/>
    </location>
</feature>
<dbReference type="Gene3D" id="3.40.50.300">
    <property type="entry name" value="P-loop containing nucleotide triphosphate hydrolases"/>
    <property type="match status" value="1"/>
</dbReference>
<dbReference type="EMBL" id="VYZN01000018">
    <property type="protein sequence ID" value="KAE9537294.1"/>
    <property type="molecule type" value="Genomic_DNA"/>
</dbReference>
<sequence length="709" mass="79307">MEEINLDHVQETSDDVNLAVKITDAYKAYNSAAVVLNGFNMNVQKGTIYGLLGPSGCGKTTLLSCIIGRGRLDSGHIQLSVKKKKEIGYMPQDLALYDEFNILETFHYFGSLYEMSYKDIIDKGEKLISLMEMPPSKTQFGSMSGGQQRRFSLCTALLHDPSLLILDEPTVGLDPIISASIWEYLQDLTNRGKTIIITTHYIEEARLANTIGLMRKGVLLSEAPPLEIMASCNADTLENAFLILSQKQTSVNEDTIVDICLLIQQYNLLGTTKKKIHFTASYDVTEKIITLLANTVQSSIIETLVLERQKLDVSIIILIILFVCLLPLFTIMIYNLTIGQAPKPLNVGIVNYENPSHCVYNSFDICDGKIPLSCKFMKEMEKYDLTLTKYNEENLARQDAKHGVTWGFVTFEKNFTDMIGMKFDNPSIMSSHEIEDSAIKASLDMSNYVVKTIIQGKLHQSYKSLTKAFVNCNKTTVTTTLDPVPITLMAPVFGVLYDINMSHYGAAAIISMYVNILELYMTFLFTALAITMEKNSGSIERSLSSGLTILEVIISHLVVQVTILIVQTTTIFILQFIVFDHPFVSPWITPFVIVFLQGICGTFMGFAASITFDEEKITTFFGVCLVMSQVFLSGIMWPLEAMDPILKKISLFFPLTLSVDAFRSITARNWELSHPIVMQGFISILAWIFVSIFVSILSLKLKQGIKAKK</sequence>
<accession>A0A6G0TQT6</accession>
<dbReference type="PANTHER" id="PTHR43038:SF3">
    <property type="entry name" value="ABC TRANSPORTER G FAMILY MEMBER 20 ISOFORM X1"/>
    <property type="match status" value="1"/>
</dbReference>
<keyword evidence="4" id="KW-0067">ATP-binding</keyword>
<feature type="transmembrane region" description="Helical" evidence="7">
    <location>
        <begin position="618"/>
        <end position="639"/>
    </location>
</feature>
<dbReference type="SUPFAM" id="SSF52540">
    <property type="entry name" value="P-loop containing nucleoside triphosphate hydrolases"/>
    <property type="match status" value="1"/>
</dbReference>
<feature type="domain" description="ABC transporter" evidence="8">
    <location>
        <begin position="20"/>
        <end position="241"/>
    </location>
</feature>
<reference evidence="9 10" key="1">
    <citation type="submission" date="2019-08" db="EMBL/GenBank/DDBJ databases">
        <title>The genome of the soybean aphid Biotype 1, its phylome, world population structure and adaptation to the North American continent.</title>
        <authorList>
            <person name="Giordano R."/>
            <person name="Donthu R.K."/>
            <person name="Hernandez A.G."/>
            <person name="Wright C.L."/>
            <person name="Zimin A.V."/>
        </authorList>
    </citation>
    <scope>NUCLEOTIDE SEQUENCE [LARGE SCALE GENOMIC DNA]</scope>
    <source>
        <tissue evidence="9">Whole aphids</tissue>
    </source>
</reference>
<dbReference type="CDD" id="cd03230">
    <property type="entry name" value="ABC_DR_subfamily_A"/>
    <property type="match status" value="1"/>
</dbReference>
<dbReference type="InterPro" id="IPR003439">
    <property type="entry name" value="ABC_transporter-like_ATP-bd"/>
</dbReference>
<dbReference type="Pfam" id="PF00005">
    <property type="entry name" value="ABC_tran"/>
    <property type="match status" value="1"/>
</dbReference>
<proteinExistence type="predicted"/>
<feature type="transmembrane region" description="Helical" evidence="7">
    <location>
        <begin position="552"/>
        <end position="579"/>
    </location>
</feature>
<feature type="transmembrane region" description="Helical" evidence="7">
    <location>
        <begin position="506"/>
        <end position="532"/>
    </location>
</feature>
<dbReference type="OrthoDB" id="10255969at2759"/>
<evidence type="ECO:0000256" key="6">
    <source>
        <dbReference type="ARBA" id="ARBA00023136"/>
    </source>
</evidence>
<comment type="subcellular location">
    <subcellularLocation>
        <location evidence="1">Membrane</location>
        <topology evidence="1">Multi-pass membrane protein</topology>
    </subcellularLocation>
</comment>
<protein>
    <recommendedName>
        <fullName evidence="8">ABC transporter domain-containing protein</fullName>
    </recommendedName>
</protein>
<keyword evidence="10" id="KW-1185">Reference proteome</keyword>
<evidence type="ECO:0000313" key="10">
    <source>
        <dbReference type="Proteomes" id="UP000475862"/>
    </source>
</evidence>
<evidence type="ECO:0000256" key="2">
    <source>
        <dbReference type="ARBA" id="ARBA00022692"/>
    </source>
</evidence>
<evidence type="ECO:0000313" key="9">
    <source>
        <dbReference type="EMBL" id="KAE9537294.1"/>
    </source>
</evidence>
<evidence type="ECO:0000256" key="4">
    <source>
        <dbReference type="ARBA" id="ARBA00022840"/>
    </source>
</evidence>
<gene>
    <name evidence="9" type="ORF">AGLY_006317</name>
</gene>
<dbReference type="PROSITE" id="PS50893">
    <property type="entry name" value="ABC_TRANSPORTER_2"/>
    <property type="match status" value="1"/>
</dbReference>
<dbReference type="InterPro" id="IPR013525">
    <property type="entry name" value="ABC2_TM"/>
</dbReference>
<keyword evidence="3" id="KW-0547">Nucleotide-binding</keyword>
<comment type="caution">
    <text evidence="9">The sequence shown here is derived from an EMBL/GenBank/DDBJ whole genome shotgun (WGS) entry which is preliminary data.</text>
</comment>
<dbReference type="GO" id="GO:0005524">
    <property type="term" value="F:ATP binding"/>
    <property type="evidence" value="ECO:0007669"/>
    <property type="project" value="UniProtKB-KW"/>
</dbReference>